<proteinExistence type="predicted"/>
<sequence>MLDALKDEPKTTGTLVALFPEIDRCTVMQHIRVLEAAGLIVARKDGRERWNHLNALPIKDIHDRWIGDYARNAAGLMSRLEKELDA</sequence>
<keyword evidence="2" id="KW-1185">Reference proteome</keyword>
<dbReference type="GO" id="GO:0006355">
    <property type="term" value="P:regulation of DNA-templated transcription"/>
    <property type="evidence" value="ECO:0007669"/>
    <property type="project" value="UniProtKB-ARBA"/>
</dbReference>
<evidence type="ECO:0000313" key="1">
    <source>
        <dbReference type="EMBL" id="SDG51224.1"/>
    </source>
</evidence>
<accession>A0A1G7UUQ0</accession>
<organism evidence="1 2">
    <name type="scientific">Pelagibacterium luteolum</name>
    <dbReference type="NCBI Taxonomy" id="440168"/>
    <lineage>
        <taxon>Bacteria</taxon>
        <taxon>Pseudomonadati</taxon>
        <taxon>Pseudomonadota</taxon>
        <taxon>Alphaproteobacteria</taxon>
        <taxon>Hyphomicrobiales</taxon>
        <taxon>Devosiaceae</taxon>
        <taxon>Pelagibacterium</taxon>
    </lineage>
</organism>
<gene>
    <name evidence="1" type="ORF">SAMN04487974_103287</name>
</gene>
<name>A0A1G7UUQ0_9HYPH</name>
<dbReference type="InterPro" id="IPR011991">
    <property type="entry name" value="ArsR-like_HTH"/>
</dbReference>
<evidence type="ECO:0000313" key="2">
    <source>
        <dbReference type="Proteomes" id="UP000199495"/>
    </source>
</evidence>
<dbReference type="Proteomes" id="UP000199495">
    <property type="component" value="Unassembled WGS sequence"/>
</dbReference>
<dbReference type="AlphaFoldDB" id="A0A1G7UUQ0"/>
<dbReference type="CDD" id="cd00090">
    <property type="entry name" value="HTH_ARSR"/>
    <property type="match status" value="1"/>
</dbReference>
<dbReference type="Pfam" id="PF12840">
    <property type="entry name" value="HTH_20"/>
    <property type="match status" value="1"/>
</dbReference>
<dbReference type="InterPro" id="IPR036390">
    <property type="entry name" value="WH_DNA-bd_sf"/>
</dbReference>
<reference evidence="1 2" key="1">
    <citation type="submission" date="2016-10" db="EMBL/GenBank/DDBJ databases">
        <authorList>
            <person name="de Groot N.N."/>
        </authorList>
    </citation>
    <scope>NUCLEOTIDE SEQUENCE [LARGE SCALE GENOMIC DNA]</scope>
    <source>
        <strain evidence="1 2">CGMCC 1.10267</strain>
    </source>
</reference>
<protein>
    <submittedName>
        <fullName evidence="1">Transcriptional regulator, ArsR family</fullName>
    </submittedName>
</protein>
<dbReference type="Gene3D" id="1.10.10.10">
    <property type="entry name" value="Winged helix-like DNA-binding domain superfamily/Winged helix DNA-binding domain"/>
    <property type="match status" value="1"/>
</dbReference>
<dbReference type="SUPFAM" id="SSF46785">
    <property type="entry name" value="Winged helix' DNA-binding domain"/>
    <property type="match status" value="1"/>
</dbReference>
<dbReference type="InterPro" id="IPR036388">
    <property type="entry name" value="WH-like_DNA-bd_sf"/>
</dbReference>
<dbReference type="STRING" id="440168.SAMN04487974_103287"/>
<dbReference type="EMBL" id="FNCS01000003">
    <property type="protein sequence ID" value="SDG51224.1"/>
    <property type="molecule type" value="Genomic_DNA"/>
</dbReference>